<dbReference type="Proteomes" id="UP001451303">
    <property type="component" value="Unassembled WGS sequence"/>
</dbReference>
<evidence type="ECO:0000313" key="2">
    <source>
        <dbReference type="EMBL" id="KAL0468584.1"/>
    </source>
</evidence>
<keyword evidence="3" id="KW-1185">Reference proteome</keyword>
<proteinExistence type="predicted"/>
<accession>A0ABR3D7B4</accession>
<evidence type="ECO:0000256" key="1">
    <source>
        <dbReference type="SAM" id="Phobius"/>
    </source>
</evidence>
<keyword evidence="1" id="KW-0812">Transmembrane</keyword>
<dbReference type="EMBL" id="JAVLET010000007">
    <property type="protein sequence ID" value="KAL0468584.1"/>
    <property type="molecule type" value="Genomic_DNA"/>
</dbReference>
<evidence type="ECO:0000313" key="3">
    <source>
        <dbReference type="Proteomes" id="UP001451303"/>
    </source>
</evidence>
<feature type="transmembrane region" description="Helical" evidence="1">
    <location>
        <begin position="20"/>
        <end position="44"/>
    </location>
</feature>
<dbReference type="PROSITE" id="PS51257">
    <property type="entry name" value="PROKAR_LIPOPROTEIN"/>
    <property type="match status" value="1"/>
</dbReference>
<reference evidence="2 3" key="1">
    <citation type="submission" date="2023-09" db="EMBL/GenBank/DDBJ databases">
        <title>Multi-omics analysis of a traditional fermented food reveals byproduct-associated fungal strains for waste-to-food upcycling.</title>
        <authorList>
            <consortium name="Lawrence Berkeley National Laboratory"/>
            <person name="Rekdal V.M."/>
            <person name="Villalobos-Escobedo J.M."/>
            <person name="Rodriguez-Valeron N."/>
            <person name="Garcia M.O."/>
            <person name="Vasquez D.P."/>
            <person name="Damayanti I."/>
            <person name="Sorensen P.M."/>
            <person name="Baidoo E.E."/>
            <person name="De Carvalho A.C."/>
            <person name="Riley R."/>
            <person name="Lipzen A."/>
            <person name="He G."/>
            <person name="Yan M."/>
            <person name="Haridas S."/>
            <person name="Daum C."/>
            <person name="Yoshinaga Y."/>
            <person name="Ng V."/>
            <person name="Grigoriev I.V."/>
            <person name="Munk R."/>
            <person name="Nuraida L."/>
            <person name="Wijaya C.H."/>
            <person name="Morales P.-C."/>
            <person name="Keasling J.D."/>
        </authorList>
    </citation>
    <scope>NUCLEOTIDE SEQUENCE [LARGE SCALE GENOMIC DNA]</scope>
    <source>
        <strain evidence="2 3">FGSC 2613</strain>
    </source>
</reference>
<keyword evidence="1" id="KW-1133">Transmembrane helix</keyword>
<organism evidence="2 3">
    <name type="scientific">Neurospora intermedia</name>
    <dbReference type="NCBI Taxonomy" id="5142"/>
    <lineage>
        <taxon>Eukaryota</taxon>
        <taxon>Fungi</taxon>
        <taxon>Dikarya</taxon>
        <taxon>Ascomycota</taxon>
        <taxon>Pezizomycotina</taxon>
        <taxon>Sordariomycetes</taxon>
        <taxon>Sordariomycetidae</taxon>
        <taxon>Sordariales</taxon>
        <taxon>Sordariaceae</taxon>
        <taxon>Neurospora</taxon>
    </lineage>
</organism>
<gene>
    <name evidence="2" type="ORF">QR685DRAFT_344481</name>
</gene>
<name>A0ABR3D7B4_NEUIN</name>
<comment type="caution">
    <text evidence="2">The sequence shown here is derived from an EMBL/GenBank/DDBJ whole genome shotgun (WGS) entry which is preliminary data.</text>
</comment>
<protein>
    <submittedName>
        <fullName evidence="2">Uncharacterized protein</fullName>
    </submittedName>
</protein>
<keyword evidence="1" id="KW-0472">Membrane</keyword>
<sequence length="199" mass="22110">MTLRPRTAHARIGGAYPKSLLSGPLGLIACLWIGSPYGQAAFLVRGWGKKKEERHVGSTTPPGQMFGNILNQLASRSVASKKVMIVIAREWYVVRTLLFILVSYIWDAQCFPNPPSSLYHQKGCWHSFQSPLGQSSIPLFPSSFAILFTRNNLITDTSLSLSFFLLSYPFCCCCPECSKQYSTTSNASLLISRCCDAYH</sequence>